<gene>
    <name evidence="2" type="ORF">Tco025E_08636</name>
</gene>
<protein>
    <submittedName>
        <fullName evidence="2">Uncharacterized protein</fullName>
    </submittedName>
</protein>
<dbReference type="Proteomes" id="UP000284403">
    <property type="component" value="Unassembled WGS sequence"/>
</dbReference>
<feature type="region of interest" description="Disordered" evidence="1">
    <location>
        <begin position="1"/>
        <end position="72"/>
    </location>
</feature>
<evidence type="ECO:0000313" key="3">
    <source>
        <dbReference type="Proteomes" id="UP000284403"/>
    </source>
</evidence>
<sequence length="184" mass="20679">MPCLREAGRREGNEEQWHPTSKADTSSTGACARRRHPHSCLVWTTPTEPLRSGRTKPHQRHPSGRGGGALAANPQRVAALRAASPALRSAPLRRPLFFLFLQPPCFQWVARPPASRLARPAEIFRGIRLQLPRPRRSLNAGRRRVQRGSANMRRRGIWVSRDQLSRAPARRASGEPQPPQREPP</sequence>
<organism evidence="2 3">
    <name type="scientific">Trypanosoma conorhini</name>
    <dbReference type="NCBI Taxonomy" id="83891"/>
    <lineage>
        <taxon>Eukaryota</taxon>
        <taxon>Discoba</taxon>
        <taxon>Euglenozoa</taxon>
        <taxon>Kinetoplastea</taxon>
        <taxon>Metakinetoplastina</taxon>
        <taxon>Trypanosomatida</taxon>
        <taxon>Trypanosomatidae</taxon>
        <taxon>Trypanosoma</taxon>
    </lineage>
</organism>
<proteinExistence type="predicted"/>
<evidence type="ECO:0000256" key="1">
    <source>
        <dbReference type="SAM" id="MobiDB-lite"/>
    </source>
</evidence>
<feature type="compositionally biased region" description="Basic and acidic residues" evidence="1">
    <location>
        <begin position="1"/>
        <end position="17"/>
    </location>
</feature>
<feature type="region of interest" description="Disordered" evidence="1">
    <location>
        <begin position="139"/>
        <end position="184"/>
    </location>
</feature>
<keyword evidence="3" id="KW-1185">Reference proteome</keyword>
<dbReference type="AlphaFoldDB" id="A0A422N740"/>
<evidence type="ECO:0000313" key="2">
    <source>
        <dbReference type="EMBL" id="RNF01261.1"/>
    </source>
</evidence>
<feature type="compositionally biased region" description="Basic residues" evidence="1">
    <location>
        <begin position="139"/>
        <end position="156"/>
    </location>
</feature>
<dbReference type="GeneID" id="40322247"/>
<accession>A0A422N740</accession>
<feature type="compositionally biased region" description="Basic residues" evidence="1">
    <location>
        <begin position="53"/>
        <end position="63"/>
    </location>
</feature>
<reference evidence="2 3" key="1">
    <citation type="journal article" date="2018" name="BMC Genomics">
        <title>Genomic comparison of Trypanosoma conorhini and Trypanosoma rangeli to Trypanosoma cruzi strains of high and low virulence.</title>
        <authorList>
            <person name="Bradwell K.R."/>
            <person name="Koparde V.N."/>
            <person name="Matveyev A.V."/>
            <person name="Serrano M.G."/>
            <person name="Alves J.M."/>
            <person name="Parikh H."/>
            <person name="Huang B."/>
            <person name="Lee V."/>
            <person name="Espinosa-Alvarez O."/>
            <person name="Ortiz P.A."/>
            <person name="Costa-Martins A.G."/>
            <person name="Teixeira M.M."/>
            <person name="Buck G.A."/>
        </authorList>
    </citation>
    <scope>NUCLEOTIDE SEQUENCE [LARGE SCALE GENOMIC DNA]</scope>
    <source>
        <strain evidence="2 3">025E</strain>
    </source>
</reference>
<name>A0A422N740_9TRYP</name>
<comment type="caution">
    <text evidence="2">The sequence shown here is derived from an EMBL/GenBank/DDBJ whole genome shotgun (WGS) entry which is preliminary data.</text>
</comment>
<feature type="compositionally biased region" description="Polar residues" evidence="1">
    <location>
        <begin position="18"/>
        <end position="29"/>
    </location>
</feature>
<dbReference type="EMBL" id="MKKU01000835">
    <property type="protein sequence ID" value="RNF01261.1"/>
    <property type="molecule type" value="Genomic_DNA"/>
</dbReference>
<dbReference type="RefSeq" id="XP_029224412.1">
    <property type="nucleotide sequence ID" value="XM_029375480.1"/>
</dbReference>